<evidence type="ECO:0000313" key="3">
    <source>
        <dbReference type="Proteomes" id="UP001589700"/>
    </source>
</evidence>
<proteinExistence type="predicted"/>
<feature type="compositionally biased region" description="Acidic residues" evidence="1">
    <location>
        <begin position="67"/>
        <end position="90"/>
    </location>
</feature>
<feature type="region of interest" description="Disordered" evidence="1">
    <location>
        <begin position="64"/>
        <end position="90"/>
    </location>
</feature>
<sequence>MTPESCRHTDPMSGVVAEVGIDGVPVGVAVPDQLLDRASSEVARAVLRALTAAAGEARELLERRAEEEWDGAEWDRSEFDDDDEALELVP</sequence>
<dbReference type="EMBL" id="JBHMDY010000001">
    <property type="protein sequence ID" value="MFB9258330.1"/>
    <property type="molecule type" value="Genomic_DNA"/>
</dbReference>
<evidence type="ECO:0000256" key="1">
    <source>
        <dbReference type="SAM" id="MobiDB-lite"/>
    </source>
</evidence>
<organism evidence="2 3">
    <name type="scientific">Dietzia aerolata</name>
    <dbReference type="NCBI Taxonomy" id="595984"/>
    <lineage>
        <taxon>Bacteria</taxon>
        <taxon>Bacillati</taxon>
        <taxon>Actinomycetota</taxon>
        <taxon>Actinomycetes</taxon>
        <taxon>Mycobacteriales</taxon>
        <taxon>Dietziaceae</taxon>
        <taxon>Dietzia</taxon>
    </lineage>
</organism>
<evidence type="ECO:0000313" key="2">
    <source>
        <dbReference type="EMBL" id="MFB9258330.1"/>
    </source>
</evidence>
<gene>
    <name evidence="2" type="ORF">ACFFVD_00755</name>
</gene>
<dbReference type="RefSeq" id="WP_182633524.1">
    <property type="nucleotide sequence ID" value="NZ_JAALDM010000314.1"/>
</dbReference>
<keyword evidence="3" id="KW-1185">Reference proteome</keyword>
<protein>
    <submittedName>
        <fullName evidence="2">Uncharacterized protein</fullName>
    </submittedName>
</protein>
<reference evidence="2 3" key="1">
    <citation type="submission" date="2024-09" db="EMBL/GenBank/DDBJ databases">
        <authorList>
            <person name="Sun Q."/>
            <person name="Mori K."/>
        </authorList>
    </citation>
    <scope>NUCLEOTIDE SEQUENCE [LARGE SCALE GENOMIC DNA]</scope>
    <source>
        <strain evidence="2 3">CCM 7659</strain>
    </source>
</reference>
<name>A0ABV5JKT5_9ACTN</name>
<accession>A0ABV5JKT5</accession>
<dbReference type="Proteomes" id="UP001589700">
    <property type="component" value="Unassembled WGS sequence"/>
</dbReference>
<comment type="caution">
    <text evidence="2">The sequence shown here is derived from an EMBL/GenBank/DDBJ whole genome shotgun (WGS) entry which is preliminary data.</text>
</comment>